<protein>
    <submittedName>
        <fullName evidence="1">Phage scaffold protein</fullName>
    </submittedName>
</protein>
<proteinExistence type="predicted"/>
<dbReference type="AlphaFoldDB" id="A0A6B4JIG3"/>
<sequence>MAKLKEILGESFSQIPEDLQTKYENIDLVDSVEYVKKSDYDELEKTAKQYKTDIKKRDNDLKDLGAKAKDNEELNKEILRLQGENQKANEDHEATLKQIKFDAALEKKLGDFKPKNLGILKKALEMDKISLDGENLLGLDEQITKLKESDAYLFGEEPQGGTGSLGGGSSLTDDAKGQVSLGVRLAEQRKNANQATEVQNKFFN</sequence>
<dbReference type="InterPro" id="IPR009636">
    <property type="entry name" value="SCAF"/>
</dbReference>
<evidence type="ECO:0000313" key="1">
    <source>
        <dbReference type="EMBL" id="NFV26187.1"/>
    </source>
</evidence>
<evidence type="ECO:0000313" key="2">
    <source>
        <dbReference type="Proteomes" id="UP000486903"/>
    </source>
</evidence>
<reference evidence="1 2" key="1">
    <citation type="submission" date="2019-04" db="EMBL/GenBank/DDBJ databases">
        <title>Genome sequencing of Clostridium botulinum Groups I-IV and Clostridium butyricum.</title>
        <authorList>
            <person name="Brunt J."/>
            <person name="Van Vliet A.H.M."/>
            <person name="Stringer S.C."/>
            <person name="Carter A.T."/>
            <person name="Peck M.W."/>
        </authorList>
    </citation>
    <scope>NUCLEOTIDE SEQUENCE [LARGE SCALE GENOMIC DNA]</scope>
    <source>
        <strain evidence="1 2">BL81</strain>
    </source>
</reference>
<dbReference type="Proteomes" id="UP000486903">
    <property type="component" value="Unassembled WGS sequence"/>
</dbReference>
<dbReference type="Pfam" id="PF06810">
    <property type="entry name" value="Phage_scaffold"/>
    <property type="match status" value="1"/>
</dbReference>
<organism evidence="1 2">
    <name type="scientific">Clostridium botulinum</name>
    <dbReference type="NCBI Taxonomy" id="1491"/>
    <lineage>
        <taxon>Bacteria</taxon>
        <taxon>Bacillati</taxon>
        <taxon>Bacillota</taxon>
        <taxon>Clostridia</taxon>
        <taxon>Eubacteriales</taxon>
        <taxon>Clostridiaceae</taxon>
        <taxon>Clostridium</taxon>
    </lineage>
</organism>
<dbReference type="RefSeq" id="WP_003371894.1">
    <property type="nucleotide sequence ID" value="NZ_JACBBA010000001.1"/>
</dbReference>
<gene>
    <name evidence="1" type="ORF">FDG31_08335</name>
</gene>
<accession>A0A6B4JIG3</accession>
<comment type="caution">
    <text evidence="1">The sequence shown here is derived from an EMBL/GenBank/DDBJ whole genome shotgun (WGS) entry which is preliminary data.</text>
</comment>
<name>A0A6B4JIG3_CLOBO</name>
<dbReference type="EMBL" id="SXFB01000004">
    <property type="protein sequence ID" value="NFV26187.1"/>
    <property type="molecule type" value="Genomic_DNA"/>
</dbReference>